<dbReference type="NCBIfam" id="TIGR00045">
    <property type="entry name" value="glycerate kinase"/>
    <property type="match status" value="1"/>
</dbReference>
<dbReference type="EMBL" id="JBHSUA010000015">
    <property type="protein sequence ID" value="MFC6396858.1"/>
    <property type="molecule type" value="Genomic_DNA"/>
</dbReference>
<dbReference type="InterPro" id="IPR036129">
    <property type="entry name" value="Glycerate_kinase_sf"/>
</dbReference>
<dbReference type="PANTHER" id="PTHR21599">
    <property type="entry name" value="GLYCERATE KINASE"/>
    <property type="match status" value="1"/>
</dbReference>
<dbReference type="InterPro" id="IPR004381">
    <property type="entry name" value="Glycerate_kinase"/>
</dbReference>
<evidence type="ECO:0000313" key="6">
    <source>
        <dbReference type="Proteomes" id="UP001596266"/>
    </source>
</evidence>
<reference evidence="6" key="1">
    <citation type="journal article" date="2019" name="Int. J. Syst. Evol. Microbiol.">
        <title>The Global Catalogue of Microorganisms (GCM) 10K type strain sequencing project: providing services to taxonomists for standard genome sequencing and annotation.</title>
        <authorList>
            <consortium name="The Broad Institute Genomics Platform"/>
            <consortium name="The Broad Institute Genome Sequencing Center for Infectious Disease"/>
            <person name="Wu L."/>
            <person name="Ma J."/>
        </authorList>
    </citation>
    <scope>NUCLEOTIDE SEQUENCE [LARGE SCALE GENOMIC DNA]</scope>
    <source>
        <strain evidence="6">CGMCC 1.15277</strain>
    </source>
</reference>
<keyword evidence="2 4" id="KW-0808">Transferase</keyword>
<protein>
    <submittedName>
        <fullName evidence="5">Glycerate kinase</fullName>
    </submittedName>
</protein>
<gene>
    <name evidence="5" type="ORF">ACFP57_07660</name>
</gene>
<proteinExistence type="inferred from homology"/>
<dbReference type="RefSeq" id="WP_343884142.1">
    <property type="nucleotide sequence ID" value="NZ_BAAAKI010000001.1"/>
</dbReference>
<sequence length="388" mass="38942">MRIVLAPDSFKESLTAQQACDALAEGIRTVVDDVEFVDVPMADGGEGTVDALVDATGGERITTTVTGPLGGAVEATWGMLGDRMTAVIEMAAASGLPLVPAELRDARITTTYGTGELVRAALDRGARHLLLGIGGSATNDAGAGFASALGVRFLDSDSHDLPPGGAALAELASIDLTGLDPRLAWCQVEVACDVTNPLCGPNGASAVFGPQKGADPATVCALDAALARFANVVHEQTGRDVLEVPGAGAAGGLGAGLLAFADATLTSGVGLVARHAGLSERVVGADLVITGEGRIDSQTRNGKTPWGVAQAVHAAGVPVVAVAGLLGDGSDELAPEPFVRLWQASPPGQPLADALAGAHDNLVRCGQEIARWFVEAGPQSSGTVGGAN</sequence>
<dbReference type="InterPro" id="IPR018193">
    <property type="entry name" value="Glyc_kinase_flavodox-like_fold"/>
</dbReference>
<dbReference type="PANTHER" id="PTHR21599:SF0">
    <property type="entry name" value="GLYCERATE KINASE"/>
    <property type="match status" value="1"/>
</dbReference>
<name>A0ABW1X2M0_9ACTN</name>
<keyword evidence="3 4" id="KW-0418">Kinase</keyword>
<evidence type="ECO:0000256" key="4">
    <source>
        <dbReference type="PIRNR" id="PIRNR006078"/>
    </source>
</evidence>
<evidence type="ECO:0000256" key="1">
    <source>
        <dbReference type="ARBA" id="ARBA00006284"/>
    </source>
</evidence>
<dbReference type="Pfam" id="PF02595">
    <property type="entry name" value="Gly_kinase"/>
    <property type="match status" value="1"/>
</dbReference>
<accession>A0ABW1X2M0</accession>
<dbReference type="PIRSF" id="PIRSF006078">
    <property type="entry name" value="GlxK"/>
    <property type="match status" value="1"/>
</dbReference>
<keyword evidence="6" id="KW-1185">Reference proteome</keyword>
<dbReference type="Gene3D" id="3.90.1510.10">
    <property type="entry name" value="Glycerate kinase, domain 2"/>
    <property type="match status" value="1"/>
</dbReference>
<organism evidence="5 6">
    <name type="scientific">Luteococcus sanguinis</name>
    <dbReference type="NCBI Taxonomy" id="174038"/>
    <lineage>
        <taxon>Bacteria</taxon>
        <taxon>Bacillati</taxon>
        <taxon>Actinomycetota</taxon>
        <taxon>Actinomycetes</taxon>
        <taxon>Propionibacteriales</taxon>
        <taxon>Propionibacteriaceae</taxon>
        <taxon>Luteococcus</taxon>
    </lineage>
</organism>
<dbReference type="SUPFAM" id="SSF110738">
    <property type="entry name" value="Glycerate kinase I"/>
    <property type="match status" value="1"/>
</dbReference>
<evidence type="ECO:0000256" key="2">
    <source>
        <dbReference type="ARBA" id="ARBA00022679"/>
    </source>
</evidence>
<dbReference type="InterPro" id="IPR018197">
    <property type="entry name" value="Glycerate_kinase_RE-like"/>
</dbReference>
<dbReference type="Gene3D" id="3.40.50.10350">
    <property type="entry name" value="Glycerate kinase, domain 1"/>
    <property type="match status" value="1"/>
</dbReference>
<evidence type="ECO:0000313" key="5">
    <source>
        <dbReference type="EMBL" id="MFC6396858.1"/>
    </source>
</evidence>
<dbReference type="GO" id="GO:0016301">
    <property type="term" value="F:kinase activity"/>
    <property type="evidence" value="ECO:0007669"/>
    <property type="project" value="UniProtKB-KW"/>
</dbReference>
<dbReference type="Proteomes" id="UP001596266">
    <property type="component" value="Unassembled WGS sequence"/>
</dbReference>
<comment type="similarity">
    <text evidence="1 4">Belongs to the glycerate kinase type-1 family.</text>
</comment>
<evidence type="ECO:0000256" key="3">
    <source>
        <dbReference type="ARBA" id="ARBA00022777"/>
    </source>
</evidence>
<comment type="caution">
    <text evidence="5">The sequence shown here is derived from an EMBL/GenBank/DDBJ whole genome shotgun (WGS) entry which is preliminary data.</text>
</comment>